<dbReference type="Proteomes" id="UP000688947">
    <property type="component" value="Unassembled WGS sequence"/>
</dbReference>
<dbReference type="EMBL" id="MJFZ01000150">
    <property type="protein sequence ID" value="RAW36071.1"/>
    <property type="molecule type" value="Genomic_DNA"/>
</dbReference>
<feature type="compositionally biased region" description="Pro residues" evidence="1">
    <location>
        <begin position="456"/>
        <end position="465"/>
    </location>
</feature>
<evidence type="ECO:0000256" key="1">
    <source>
        <dbReference type="SAM" id="MobiDB-lite"/>
    </source>
</evidence>
<feature type="region of interest" description="Disordered" evidence="1">
    <location>
        <begin position="520"/>
        <end position="554"/>
    </location>
</feature>
<keyword evidence="9" id="KW-1185">Reference proteome</keyword>
<evidence type="ECO:0000313" key="9">
    <source>
        <dbReference type="Proteomes" id="UP000251314"/>
    </source>
</evidence>
<organism evidence="8 9">
    <name type="scientific">Phytophthora cactorum</name>
    <dbReference type="NCBI Taxonomy" id="29920"/>
    <lineage>
        <taxon>Eukaryota</taxon>
        <taxon>Sar</taxon>
        <taxon>Stramenopiles</taxon>
        <taxon>Oomycota</taxon>
        <taxon>Peronosporomycetes</taxon>
        <taxon>Peronosporales</taxon>
        <taxon>Peronosporaceae</taxon>
        <taxon>Phytophthora</taxon>
    </lineage>
</organism>
<dbReference type="EMBL" id="RCML01000175">
    <property type="protein sequence ID" value="KAG2987244.1"/>
    <property type="molecule type" value="Genomic_DNA"/>
</dbReference>
<dbReference type="AlphaFoldDB" id="A0A329SHN1"/>
<evidence type="ECO:0000313" key="6">
    <source>
        <dbReference type="EMBL" id="KAG3220178.1"/>
    </source>
</evidence>
<evidence type="ECO:0000313" key="7">
    <source>
        <dbReference type="EMBL" id="KAG6965814.1"/>
    </source>
</evidence>
<evidence type="ECO:0000313" key="4">
    <source>
        <dbReference type="EMBL" id="KAG2948079.1"/>
    </source>
</evidence>
<dbReference type="EMBL" id="RCMK01000119">
    <property type="protein sequence ID" value="KAG2948079.1"/>
    <property type="molecule type" value="Genomic_DNA"/>
</dbReference>
<dbReference type="OrthoDB" id="108175at2759"/>
<reference evidence="7" key="3">
    <citation type="submission" date="2021-01" db="EMBL/GenBank/DDBJ databases">
        <title>Phytophthora aleatoria, a newly-described species from Pinus radiata is distinct from Phytophthora cactorum isolates based on comparative genomics.</title>
        <authorList>
            <person name="Mcdougal R."/>
            <person name="Panda P."/>
            <person name="Williams N."/>
            <person name="Studholme D.J."/>
        </authorList>
    </citation>
    <scope>NUCLEOTIDE SEQUENCE</scope>
    <source>
        <strain evidence="7">NZFS 3830</strain>
    </source>
</reference>
<dbReference type="Proteomes" id="UP000774804">
    <property type="component" value="Unassembled WGS sequence"/>
</dbReference>
<name>A0A329SHN1_9STRA</name>
<dbReference type="Proteomes" id="UP000736787">
    <property type="component" value="Unassembled WGS sequence"/>
</dbReference>
<evidence type="ECO:0000313" key="2">
    <source>
        <dbReference type="EMBL" id="KAG2861690.1"/>
    </source>
</evidence>
<dbReference type="EMBL" id="JAENGZ010000193">
    <property type="protein sequence ID" value="KAG6965814.1"/>
    <property type="molecule type" value="Genomic_DNA"/>
</dbReference>
<gene>
    <name evidence="7" type="ORF">JG687_00005225</name>
    <name evidence="8" type="ORF">PC110_g7647</name>
    <name evidence="2" type="ORF">PC113_g6950</name>
    <name evidence="3" type="ORF">PC115_g5856</name>
    <name evidence="4" type="ORF">PC117_g6301</name>
    <name evidence="5" type="ORF">PC118_g7368</name>
    <name evidence="6" type="ORF">PC129_g9070</name>
</gene>
<accession>A0A329SHN1</accession>
<dbReference type="Proteomes" id="UP000251314">
    <property type="component" value="Unassembled WGS sequence"/>
</dbReference>
<reference evidence="8 9" key="1">
    <citation type="submission" date="2018-01" db="EMBL/GenBank/DDBJ databases">
        <title>Draft genome of the strawberry crown rot pathogen Phytophthora cactorum.</title>
        <authorList>
            <person name="Armitage A.D."/>
            <person name="Lysoe E."/>
            <person name="Nellist C.F."/>
            <person name="Harrison R.J."/>
            <person name="Brurberg M.B."/>
        </authorList>
    </citation>
    <scope>NUCLEOTIDE SEQUENCE [LARGE SCALE GENOMIC DNA]</scope>
    <source>
        <strain evidence="8 9">10300</strain>
    </source>
</reference>
<proteinExistence type="predicted"/>
<feature type="region of interest" description="Disordered" evidence="1">
    <location>
        <begin position="442"/>
        <end position="479"/>
    </location>
</feature>
<feature type="compositionally biased region" description="Basic and acidic residues" evidence="1">
    <location>
        <begin position="442"/>
        <end position="453"/>
    </location>
</feature>
<evidence type="ECO:0000313" key="5">
    <source>
        <dbReference type="EMBL" id="KAG2987244.1"/>
    </source>
</evidence>
<protein>
    <submittedName>
        <fullName evidence="8">Uncharacterized protein</fullName>
    </submittedName>
</protein>
<evidence type="ECO:0000313" key="8">
    <source>
        <dbReference type="EMBL" id="RAW36071.1"/>
    </source>
</evidence>
<dbReference type="EMBL" id="RCMG01000147">
    <property type="protein sequence ID" value="KAG2861690.1"/>
    <property type="molecule type" value="Genomic_DNA"/>
</dbReference>
<dbReference type="EMBL" id="RCMV01000277">
    <property type="protein sequence ID" value="KAG3220178.1"/>
    <property type="molecule type" value="Genomic_DNA"/>
</dbReference>
<dbReference type="Proteomes" id="UP000735874">
    <property type="component" value="Unassembled WGS sequence"/>
</dbReference>
<dbReference type="STRING" id="29920.A0A329SHN1"/>
<dbReference type="Proteomes" id="UP000760860">
    <property type="component" value="Unassembled WGS sequence"/>
</dbReference>
<dbReference type="VEuPathDB" id="FungiDB:PC110_g7647"/>
<evidence type="ECO:0000313" key="3">
    <source>
        <dbReference type="EMBL" id="KAG2932244.1"/>
    </source>
</evidence>
<sequence length="554" mass="62576">MSLWLHRTPFVRPATCVSAAQPTLVEHRNGSPPCLGPRKRLCAADQLEVHGQKPIWRADRQREGCDKTLNRWTKLTVACVAGQTERREVEHSLAIMADTVKIIGDDDEAFTGIRPPLHRRHTLGGNSSLASDLAHAPVVWRPVMPMGRRSTLALRSETDDVGELRSTIDGSMRTIRSISDATSLSHRPDKTTFALHDVDAFSVQRAKVIRRISEERYMRFRNFFKSYEPEMATEIQARSAFSREHLDAWVNYIVSPKVLRCIGSSKDTQQEVLDLLLVSAAISKYGESELMAKDRRGDLSGLQNIKLDTYDEFSSSSKLKAQTNSKEPVSMEFVVRINERLAEERRVGGVVLREILAHASIMEIENQDDTGMSREEEPFKQIVLRVQSEWFQDAILKANGRYLYDAIRQILSNVNNSLWDASKDKPELRRIRNDRLSVEVKQVEKKSVPELRRRPSMPPPPPPRPEAATTDNSSTLVSSPINASAKVGFTIYNRSSSAPSEEIQELIVGTDKTRRKLLPLGTMRRPRGLPPKLPQRKENDPIVHAPSAFVVKQE</sequence>
<reference evidence="6" key="2">
    <citation type="submission" date="2018-05" db="EMBL/GenBank/DDBJ databases">
        <title>Effector identification in a new, highly contiguous assembly of the strawberry crown rot pathogen Phytophthora cactorum.</title>
        <authorList>
            <person name="Armitage A.D."/>
            <person name="Nellist C.F."/>
            <person name="Bates H."/>
            <person name="Vickerstaff R.J."/>
            <person name="Harrison R.J."/>
        </authorList>
    </citation>
    <scope>NUCLEOTIDE SEQUENCE</scope>
    <source>
        <strain evidence="2">15-7</strain>
        <strain evidence="3">4032</strain>
        <strain evidence="4">4040</strain>
        <strain evidence="5">P415</strain>
        <strain evidence="6">P421</strain>
    </source>
</reference>
<dbReference type="EMBL" id="RCMI01000125">
    <property type="protein sequence ID" value="KAG2932244.1"/>
    <property type="molecule type" value="Genomic_DNA"/>
</dbReference>
<dbReference type="Proteomes" id="UP000697107">
    <property type="component" value="Unassembled WGS sequence"/>
</dbReference>
<comment type="caution">
    <text evidence="8">The sequence shown here is derived from an EMBL/GenBank/DDBJ whole genome shotgun (WGS) entry which is preliminary data.</text>
</comment>
<feature type="compositionally biased region" description="Polar residues" evidence="1">
    <location>
        <begin position="469"/>
        <end position="479"/>
    </location>
</feature>